<feature type="domain" description="GST N-terminal" evidence="1">
    <location>
        <begin position="6"/>
        <end position="84"/>
    </location>
</feature>
<keyword evidence="3" id="KW-1185">Reference proteome</keyword>
<protein>
    <submittedName>
        <fullName evidence="2">Glutathione S-transferase family protein</fullName>
    </submittedName>
</protein>
<sequence length="201" mass="23044">MTEKSPALVLFTGPTSPFARMAQVVGTELGIAFESRTIDVYSAEFLDEFNPLRQIPTLVIDGKTAIFDSRTIFAYFDAISGKSSFSPGDDFAQMSRISLFLGLTEACLHYRMSIILPENERSEANIEKLRVRMNRSLDFLEAHAQETTEGNFRLEQIVAACTLEYIDYRYSHEWRLRCPRLDTWVKTFSQRPSMMESRPSE</sequence>
<dbReference type="EMBL" id="CP034348">
    <property type="protein sequence ID" value="QGX99576.1"/>
    <property type="molecule type" value="Genomic_DNA"/>
</dbReference>
<dbReference type="Proteomes" id="UP000428330">
    <property type="component" value="Chromosome"/>
</dbReference>
<dbReference type="SUPFAM" id="SSF52833">
    <property type="entry name" value="Thioredoxin-like"/>
    <property type="match status" value="1"/>
</dbReference>
<dbReference type="GO" id="GO:0005737">
    <property type="term" value="C:cytoplasm"/>
    <property type="evidence" value="ECO:0007669"/>
    <property type="project" value="TreeGrafter"/>
</dbReference>
<accession>A0A6I6IVY4</accession>
<dbReference type="InterPro" id="IPR004045">
    <property type="entry name" value="Glutathione_S-Trfase_N"/>
</dbReference>
<evidence type="ECO:0000259" key="1">
    <source>
        <dbReference type="PROSITE" id="PS50404"/>
    </source>
</evidence>
<dbReference type="Gene3D" id="3.40.30.10">
    <property type="entry name" value="Glutaredoxin"/>
    <property type="match status" value="1"/>
</dbReference>
<dbReference type="PANTHER" id="PTHR43968:SF6">
    <property type="entry name" value="GLUTATHIONE S-TRANSFERASE OMEGA"/>
    <property type="match status" value="1"/>
</dbReference>
<dbReference type="Gene3D" id="1.20.1050.10">
    <property type="match status" value="1"/>
</dbReference>
<reference evidence="3" key="1">
    <citation type="submission" date="2018-12" db="EMBL/GenBank/DDBJ databases">
        <title>Complete genome sequence of Roseovarius sp. MME-070.</title>
        <authorList>
            <person name="Nam Y.-D."/>
            <person name="Kang J."/>
            <person name="Chung W.-H."/>
            <person name="Park Y.S."/>
        </authorList>
    </citation>
    <scope>NUCLEOTIDE SEQUENCE [LARGE SCALE GENOMIC DNA]</scope>
    <source>
        <strain evidence="3">MME-070</strain>
    </source>
</reference>
<name>A0A6I6IVY4_9RHOB</name>
<dbReference type="RefSeq" id="WP_157708257.1">
    <property type="nucleotide sequence ID" value="NZ_CP034348.1"/>
</dbReference>
<evidence type="ECO:0000313" key="2">
    <source>
        <dbReference type="EMBL" id="QGX99576.1"/>
    </source>
</evidence>
<dbReference type="PANTHER" id="PTHR43968">
    <property type="match status" value="1"/>
</dbReference>
<proteinExistence type="predicted"/>
<dbReference type="GO" id="GO:0016740">
    <property type="term" value="F:transferase activity"/>
    <property type="evidence" value="ECO:0007669"/>
    <property type="project" value="UniProtKB-KW"/>
</dbReference>
<evidence type="ECO:0000313" key="3">
    <source>
        <dbReference type="Proteomes" id="UP000428330"/>
    </source>
</evidence>
<dbReference type="Pfam" id="PF13409">
    <property type="entry name" value="GST_N_2"/>
    <property type="match status" value="1"/>
</dbReference>
<dbReference type="InterPro" id="IPR050983">
    <property type="entry name" value="GST_Omega/HSP26"/>
</dbReference>
<dbReference type="OrthoDB" id="9795329at2"/>
<gene>
    <name evidence="2" type="ORF">EI983_15405</name>
</gene>
<organism evidence="2 3">
    <name type="scientific">Roseovarius faecimaris</name>
    <dbReference type="NCBI Taxonomy" id="2494550"/>
    <lineage>
        <taxon>Bacteria</taxon>
        <taxon>Pseudomonadati</taxon>
        <taxon>Pseudomonadota</taxon>
        <taxon>Alphaproteobacteria</taxon>
        <taxon>Rhodobacterales</taxon>
        <taxon>Roseobacteraceae</taxon>
        <taxon>Roseovarius</taxon>
    </lineage>
</organism>
<keyword evidence="2" id="KW-0808">Transferase</keyword>
<dbReference type="AlphaFoldDB" id="A0A6I6IVY4"/>
<dbReference type="PROSITE" id="PS50404">
    <property type="entry name" value="GST_NTER"/>
    <property type="match status" value="1"/>
</dbReference>
<dbReference type="KEGG" id="rom:EI983_15405"/>
<dbReference type="SUPFAM" id="SSF47616">
    <property type="entry name" value="GST C-terminal domain-like"/>
    <property type="match status" value="1"/>
</dbReference>
<dbReference type="InterPro" id="IPR036282">
    <property type="entry name" value="Glutathione-S-Trfase_C_sf"/>
</dbReference>
<dbReference type="InterPro" id="IPR036249">
    <property type="entry name" value="Thioredoxin-like_sf"/>
</dbReference>